<comment type="caution">
    <text evidence="1">The sequence shown here is derived from an EMBL/GenBank/DDBJ whole genome shotgun (WGS) entry which is preliminary data.</text>
</comment>
<keyword evidence="2" id="KW-1185">Reference proteome</keyword>
<proteinExistence type="predicted"/>
<evidence type="ECO:0008006" key="3">
    <source>
        <dbReference type="Google" id="ProtNLM"/>
    </source>
</evidence>
<dbReference type="PANTHER" id="PTHR11439">
    <property type="entry name" value="GAG-POL-RELATED RETROTRANSPOSON"/>
    <property type="match status" value="1"/>
</dbReference>
<protein>
    <recommendedName>
        <fullName evidence="3">Polyprotein</fullName>
    </recommendedName>
</protein>
<dbReference type="PANTHER" id="PTHR11439:SF483">
    <property type="entry name" value="PEPTIDE SYNTHASE GLIP-LIKE, PUTATIVE (AFU_ORTHOLOGUE AFUA_3G12920)-RELATED"/>
    <property type="match status" value="1"/>
</dbReference>
<reference evidence="1 2" key="1">
    <citation type="submission" date="2023-02" db="EMBL/GenBank/DDBJ databases">
        <title>LHISI_Scaffold_Assembly.</title>
        <authorList>
            <person name="Stuart O.P."/>
            <person name="Cleave R."/>
            <person name="Magrath M.J.L."/>
            <person name="Mikheyev A.S."/>
        </authorList>
    </citation>
    <scope>NUCLEOTIDE SEQUENCE [LARGE SCALE GENOMIC DNA]</scope>
    <source>
        <strain evidence="1">Daus_M_001</strain>
        <tissue evidence="1">Leg muscle</tissue>
    </source>
</reference>
<name>A0ABQ9HB77_9NEOP</name>
<dbReference type="CDD" id="cd09272">
    <property type="entry name" value="RNase_HI_RT_Ty1"/>
    <property type="match status" value="1"/>
</dbReference>
<organism evidence="1 2">
    <name type="scientific">Dryococelus australis</name>
    <dbReference type="NCBI Taxonomy" id="614101"/>
    <lineage>
        <taxon>Eukaryota</taxon>
        <taxon>Metazoa</taxon>
        <taxon>Ecdysozoa</taxon>
        <taxon>Arthropoda</taxon>
        <taxon>Hexapoda</taxon>
        <taxon>Insecta</taxon>
        <taxon>Pterygota</taxon>
        <taxon>Neoptera</taxon>
        <taxon>Polyneoptera</taxon>
        <taxon>Phasmatodea</taxon>
        <taxon>Verophasmatodea</taxon>
        <taxon>Anareolatae</taxon>
        <taxon>Phasmatidae</taxon>
        <taxon>Eurycanthinae</taxon>
        <taxon>Dryococelus</taxon>
    </lineage>
</organism>
<dbReference type="EMBL" id="JARBHB010000006">
    <property type="protein sequence ID" value="KAJ8881524.1"/>
    <property type="molecule type" value="Genomic_DNA"/>
</dbReference>
<accession>A0ABQ9HB77</accession>
<gene>
    <name evidence="1" type="ORF">PR048_018006</name>
</gene>
<dbReference type="Proteomes" id="UP001159363">
    <property type="component" value="Chromosome 5"/>
</dbReference>
<sequence length="398" mass="45435">MSYLSQFLDYPTHSVWNTAKRVRRYLKGTMDSNLIHEQHLEECDKVIIYADADWGADRTDCKSMNGMASFHCALSSAEAEYIAGSLAATELLYLKGLLSEFVGSKGYVKCSLLVDNQGAIHMMRNYENTKRSKHIDITFHFLKDIVAKRLISIKYVESNLNIADMFTKSLESTKFCEIRDKLCLEGKCQSLCVLWSIEDVTFCIYYTSGGNIGRTMKDDVGCILFLKLDMRRALFTLCLKNCKRMNQITFDYAMERLGNVIKHQDTTTRAYVPPREMMAVTISTEAVCDHKSLDIHIEVYRISPVGVSNTNGECDDNCEQLEFPGDSNDYLLHQPTTLGYWHSTTRRQTAKSWPAQTCQVTCANSHYEILFSTARHRADTQSVKIQYTVISDSQMLDR</sequence>
<evidence type="ECO:0000313" key="1">
    <source>
        <dbReference type="EMBL" id="KAJ8881524.1"/>
    </source>
</evidence>
<evidence type="ECO:0000313" key="2">
    <source>
        <dbReference type="Proteomes" id="UP001159363"/>
    </source>
</evidence>